<reference evidence="2 3" key="1">
    <citation type="submission" date="2018-08" db="EMBL/GenBank/DDBJ databases">
        <title>Recombination of ecologically and evolutionarily significant loci maintains genetic cohesion in the Pseudomonas syringae species complex.</title>
        <authorList>
            <person name="Dillon M."/>
            <person name="Thakur S."/>
            <person name="Almeida R.N.D."/>
            <person name="Weir B.S."/>
            <person name="Guttman D.S."/>
        </authorList>
    </citation>
    <scope>NUCLEOTIDE SEQUENCE [LARGE SCALE GENOMIC DNA]</scope>
    <source>
        <strain evidence="2 3">ICMP 16926</strain>
    </source>
</reference>
<dbReference type="PANTHER" id="PTHR36966:SF1">
    <property type="entry name" value="REP-ASSOCIATED TYROSINE TRANSPOSASE"/>
    <property type="match status" value="1"/>
</dbReference>
<dbReference type="GO" id="GO:0004803">
    <property type="term" value="F:transposase activity"/>
    <property type="evidence" value="ECO:0007669"/>
    <property type="project" value="InterPro"/>
</dbReference>
<name>A0A3M5LQC5_PSESX</name>
<dbReference type="Gene3D" id="3.30.70.1290">
    <property type="entry name" value="Transposase IS200-like"/>
    <property type="match status" value="1"/>
</dbReference>
<dbReference type="EMBL" id="RBTH01000055">
    <property type="protein sequence ID" value="RMT50234.1"/>
    <property type="molecule type" value="Genomic_DNA"/>
</dbReference>
<dbReference type="InterPro" id="IPR052715">
    <property type="entry name" value="RAYT_transposase"/>
</dbReference>
<dbReference type="AlphaFoldDB" id="A0A3M5LQC5"/>
<dbReference type="InterPro" id="IPR002686">
    <property type="entry name" value="Transposase_17"/>
</dbReference>
<evidence type="ECO:0000313" key="2">
    <source>
        <dbReference type="EMBL" id="RMT50234.1"/>
    </source>
</evidence>
<comment type="caution">
    <text evidence="2">The sequence shown here is derived from an EMBL/GenBank/DDBJ whole genome shotgun (WGS) entry which is preliminary data.</text>
</comment>
<accession>A0A3M5LQC5</accession>
<dbReference type="Pfam" id="PF01797">
    <property type="entry name" value="Y1_Tnp"/>
    <property type="match status" value="1"/>
</dbReference>
<feature type="domain" description="Transposase IS200-like" evidence="1">
    <location>
        <begin position="20"/>
        <end position="134"/>
    </location>
</feature>
<dbReference type="PANTHER" id="PTHR36966">
    <property type="entry name" value="REP-ASSOCIATED TYROSINE TRANSPOSASE"/>
    <property type="match status" value="1"/>
</dbReference>
<dbReference type="SMART" id="SM01321">
    <property type="entry name" value="Y1_Tnp"/>
    <property type="match status" value="1"/>
</dbReference>
<evidence type="ECO:0000313" key="3">
    <source>
        <dbReference type="Proteomes" id="UP000268096"/>
    </source>
</evidence>
<dbReference type="InterPro" id="IPR036515">
    <property type="entry name" value="Transposase_17_sf"/>
</dbReference>
<gene>
    <name evidence="2" type="ORF">ALP48_04786</name>
</gene>
<sequence length="155" mass="17931">MMRMNQRSQSHRLRLGRFSGTGQIYLVTAKTFQRTPVFSDWRMGRLLVDELRHVQAQQLADSLAWVVMPDHIHWLLQLNSHSLSSVVQRVKSKSAIAINRARGCSGPFWQSGFHDVSIRTEESLLDFARYIVANPVRANLVKSVRDYPLWDAIWL</sequence>
<proteinExistence type="predicted"/>
<dbReference type="NCBIfam" id="NF047646">
    <property type="entry name" value="REP_Tyr_transpos"/>
    <property type="match status" value="1"/>
</dbReference>
<dbReference type="GO" id="GO:0006313">
    <property type="term" value="P:DNA transposition"/>
    <property type="evidence" value="ECO:0007669"/>
    <property type="project" value="InterPro"/>
</dbReference>
<dbReference type="SUPFAM" id="SSF143422">
    <property type="entry name" value="Transposase IS200-like"/>
    <property type="match status" value="1"/>
</dbReference>
<dbReference type="GO" id="GO:0043565">
    <property type="term" value="F:sequence-specific DNA binding"/>
    <property type="evidence" value="ECO:0007669"/>
    <property type="project" value="TreeGrafter"/>
</dbReference>
<organism evidence="2 3">
    <name type="scientific">Pseudomonas syringae pv. solidagae</name>
    <dbReference type="NCBI Taxonomy" id="264458"/>
    <lineage>
        <taxon>Bacteria</taxon>
        <taxon>Pseudomonadati</taxon>
        <taxon>Pseudomonadota</taxon>
        <taxon>Gammaproteobacteria</taxon>
        <taxon>Pseudomonadales</taxon>
        <taxon>Pseudomonadaceae</taxon>
        <taxon>Pseudomonas</taxon>
        <taxon>Pseudomonas syringae</taxon>
    </lineage>
</organism>
<protein>
    <recommendedName>
        <fullName evidence="1">Transposase IS200-like domain-containing protein</fullName>
    </recommendedName>
</protein>
<dbReference type="Proteomes" id="UP000268096">
    <property type="component" value="Unassembled WGS sequence"/>
</dbReference>
<evidence type="ECO:0000259" key="1">
    <source>
        <dbReference type="SMART" id="SM01321"/>
    </source>
</evidence>